<evidence type="ECO:0000256" key="2">
    <source>
        <dbReference type="ARBA" id="ARBA00006484"/>
    </source>
</evidence>
<dbReference type="GO" id="GO:0016616">
    <property type="term" value="F:oxidoreductase activity, acting on the CH-OH group of donors, NAD or NADP as acceptor"/>
    <property type="evidence" value="ECO:0007669"/>
    <property type="project" value="TreeGrafter"/>
</dbReference>
<dbReference type="Gene3D" id="3.40.50.720">
    <property type="entry name" value="NAD(P)-binding Rossmann-like Domain"/>
    <property type="match status" value="1"/>
</dbReference>
<keyword evidence="5" id="KW-1185">Reference proteome</keyword>
<comment type="pathway">
    <text evidence="1">Lipid metabolism; fatty acid biosynthesis.</text>
</comment>
<dbReference type="AlphaFoldDB" id="A0AAQ4DP03"/>
<evidence type="ECO:0000313" key="4">
    <source>
        <dbReference type="EMBL" id="KAK8764193.1"/>
    </source>
</evidence>
<comment type="similarity">
    <text evidence="2">Belongs to the short-chain dehydrogenases/reductases (SDR) family.</text>
</comment>
<dbReference type="PRINTS" id="PR00081">
    <property type="entry name" value="GDHRDH"/>
</dbReference>
<organism evidence="4 5">
    <name type="scientific">Amblyomma americanum</name>
    <name type="common">Lone star tick</name>
    <dbReference type="NCBI Taxonomy" id="6943"/>
    <lineage>
        <taxon>Eukaryota</taxon>
        <taxon>Metazoa</taxon>
        <taxon>Ecdysozoa</taxon>
        <taxon>Arthropoda</taxon>
        <taxon>Chelicerata</taxon>
        <taxon>Arachnida</taxon>
        <taxon>Acari</taxon>
        <taxon>Parasitiformes</taxon>
        <taxon>Ixodida</taxon>
        <taxon>Ixodoidea</taxon>
        <taxon>Ixodidae</taxon>
        <taxon>Amblyomminae</taxon>
        <taxon>Amblyomma</taxon>
    </lineage>
</organism>
<dbReference type="Proteomes" id="UP001321473">
    <property type="component" value="Unassembled WGS sequence"/>
</dbReference>
<dbReference type="Pfam" id="PF13561">
    <property type="entry name" value="adh_short_C2"/>
    <property type="match status" value="1"/>
</dbReference>
<dbReference type="PANTHER" id="PTHR42760:SF83">
    <property type="entry name" value="(3R)-3-HYDROXYACYL-COA DEHYDROGENASE"/>
    <property type="match status" value="1"/>
</dbReference>
<dbReference type="CDD" id="cd05233">
    <property type="entry name" value="SDR_c"/>
    <property type="match status" value="1"/>
</dbReference>
<dbReference type="GO" id="GO:0048038">
    <property type="term" value="F:quinone binding"/>
    <property type="evidence" value="ECO:0007669"/>
    <property type="project" value="TreeGrafter"/>
</dbReference>
<proteinExistence type="inferred from homology"/>
<name>A0AAQ4DP03_AMBAM</name>
<evidence type="ECO:0000256" key="1">
    <source>
        <dbReference type="ARBA" id="ARBA00005194"/>
    </source>
</evidence>
<evidence type="ECO:0000256" key="3">
    <source>
        <dbReference type="ARBA" id="ARBA00023002"/>
    </source>
</evidence>
<reference evidence="4 5" key="1">
    <citation type="journal article" date="2023" name="Arcadia Sci">
        <title>De novo assembly of a long-read Amblyomma americanum tick genome.</title>
        <authorList>
            <person name="Chou S."/>
            <person name="Poskanzer K.E."/>
            <person name="Rollins M."/>
            <person name="Thuy-Boun P.S."/>
        </authorList>
    </citation>
    <scope>NUCLEOTIDE SEQUENCE [LARGE SCALE GENOMIC DNA]</scope>
    <source>
        <strain evidence="4">F_SG_1</strain>
        <tissue evidence="4">Salivary glands</tissue>
    </source>
</reference>
<gene>
    <name evidence="4" type="ORF">V5799_033198</name>
</gene>
<accession>A0AAQ4DP03</accession>
<dbReference type="InterPro" id="IPR036291">
    <property type="entry name" value="NAD(P)-bd_dom_sf"/>
</dbReference>
<evidence type="ECO:0000313" key="5">
    <source>
        <dbReference type="Proteomes" id="UP001321473"/>
    </source>
</evidence>
<comment type="caution">
    <text evidence="4">The sequence shown here is derived from an EMBL/GenBank/DDBJ whole genome shotgun (WGS) entry which is preliminary data.</text>
</comment>
<sequence length="183" mass="19470">MERLLDAVKSISDVAASIVVYCAEYIHLHTLDALDITEEVFEHPVQANFKGTFLLSQAAARAMLEGGITDGVIVNVSCRVAYGATPGVPRRVYGACKATVVSLTRSMAAELAPLVFRCKAVLPGLTDSPAVDGMPEDVLNKLCAWIPLGRIAQPREVAEVVFLCSPQSSYAVGSESFVSGGRQ</sequence>
<keyword evidence="3" id="KW-0560">Oxidoreductase</keyword>
<dbReference type="InterPro" id="IPR002347">
    <property type="entry name" value="SDR_fam"/>
</dbReference>
<dbReference type="SUPFAM" id="SSF51735">
    <property type="entry name" value="NAD(P)-binding Rossmann-fold domains"/>
    <property type="match status" value="1"/>
</dbReference>
<dbReference type="GO" id="GO:0006633">
    <property type="term" value="P:fatty acid biosynthetic process"/>
    <property type="evidence" value="ECO:0007669"/>
    <property type="project" value="TreeGrafter"/>
</dbReference>
<dbReference type="PANTHER" id="PTHR42760">
    <property type="entry name" value="SHORT-CHAIN DEHYDROGENASES/REDUCTASES FAMILY MEMBER"/>
    <property type="match status" value="1"/>
</dbReference>
<protein>
    <submittedName>
        <fullName evidence="4">Uncharacterized protein</fullName>
    </submittedName>
</protein>
<dbReference type="EMBL" id="JARKHS020028579">
    <property type="protein sequence ID" value="KAK8764193.1"/>
    <property type="molecule type" value="Genomic_DNA"/>
</dbReference>